<dbReference type="PANTHER" id="PTHR11125">
    <property type="entry name" value="SUPPRESSOR OF TY 5"/>
    <property type="match status" value="1"/>
</dbReference>
<keyword evidence="4" id="KW-1185">Reference proteome</keyword>
<dbReference type="Proteomes" id="UP001417504">
    <property type="component" value="Unassembled WGS sequence"/>
</dbReference>
<sequence length="286" mass="31675">MLDFLRLDSIDTSIVAIYGSTSLFALWIASTVVGAIDAIPLACRGLFNIYSAKPSLVPIKEMTDVLSVETKAIDISRDTWVRMKNGMYKGDLAKVVDVDDVGQKVTVKLIPRIDFQELANKLELHIRVEHRRDPRTGDYYESIGGNRGMMFKDGFLLKTVAMKSISTTNVEPNFDELEKFRNPEDGDGDMANLSTLLANRKKDHFMRGDAITVVRTLAVNEKDLCKYFKPGDHVKVVSGAQEGATGTVVKVEGHVLILVSDTTKDDIRVFADNVVRSSEVTTGITE</sequence>
<dbReference type="GO" id="GO:0032044">
    <property type="term" value="C:DSIF complex"/>
    <property type="evidence" value="ECO:0007669"/>
    <property type="project" value="TreeGrafter"/>
</dbReference>
<feature type="transmembrane region" description="Helical" evidence="1">
    <location>
        <begin position="12"/>
        <end position="36"/>
    </location>
</feature>
<dbReference type="Gene3D" id="2.30.30.30">
    <property type="match status" value="2"/>
</dbReference>
<protein>
    <recommendedName>
        <fullName evidence="2">KOW domain-containing protein</fullName>
    </recommendedName>
</protein>
<dbReference type="InterPro" id="IPR041976">
    <property type="entry name" value="KOW_Spt5_3"/>
</dbReference>
<dbReference type="EMBL" id="JBBNAE010000009">
    <property type="protein sequence ID" value="KAK9097434.1"/>
    <property type="molecule type" value="Genomic_DNA"/>
</dbReference>
<dbReference type="InterPro" id="IPR005824">
    <property type="entry name" value="KOW"/>
</dbReference>
<dbReference type="CDD" id="cd06081">
    <property type="entry name" value="KOW_Spt5_1"/>
    <property type="match status" value="1"/>
</dbReference>
<dbReference type="InterPro" id="IPR041973">
    <property type="entry name" value="KOW_Spt5_1"/>
</dbReference>
<keyword evidence="1" id="KW-0812">Transmembrane</keyword>
<name>A0AAP0EYK9_9MAGN</name>
<dbReference type="PANTHER" id="PTHR11125:SF7">
    <property type="entry name" value="TRANSCRIPTION ELONGATION FACTOR SPT5"/>
    <property type="match status" value="1"/>
</dbReference>
<dbReference type="FunFam" id="2.30.30.30:FF:000058">
    <property type="entry name" value="Transcription elongation factor SPT5"/>
    <property type="match status" value="1"/>
</dbReference>
<keyword evidence="1" id="KW-1133">Transmembrane helix</keyword>
<feature type="domain" description="KOW" evidence="2">
    <location>
        <begin position="74"/>
        <end position="101"/>
    </location>
</feature>
<reference evidence="3 4" key="1">
    <citation type="submission" date="2024-01" db="EMBL/GenBank/DDBJ databases">
        <title>Genome assemblies of Stephania.</title>
        <authorList>
            <person name="Yang L."/>
        </authorList>
    </citation>
    <scope>NUCLEOTIDE SEQUENCE [LARGE SCALE GENOMIC DNA]</scope>
    <source>
        <strain evidence="3">QJT</strain>
        <tissue evidence="3">Leaf</tissue>
    </source>
</reference>
<proteinExistence type="predicted"/>
<dbReference type="Pfam" id="PF23042">
    <property type="entry name" value="KOW1_SPT5"/>
    <property type="match status" value="1"/>
</dbReference>
<dbReference type="GO" id="GO:0032784">
    <property type="term" value="P:regulation of DNA-templated transcription elongation"/>
    <property type="evidence" value="ECO:0007669"/>
    <property type="project" value="InterPro"/>
</dbReference>
<dbReference type="GO" id="GO:0006368">
    <property type="term" value="P:transcription elongation by RNA polymerase II"/>
    <property type="evidence" value="ECO:0007669"/>
    <property type="project" value="TreeGrafter"/>
</dbReference>
<keyword evidence="1" id="KW-0472">Membrane</keyword>
<evidence type="ECO:0000313" key="3">
    <source>
        <dbReference type="EMBL" id="KAK9097434.1"/>
    </source>
</evidence>
<evidence type="ECO:0000259" key="2">
    <source>
        <dbReference type="SMART" id="SM00739"/>
    </source>
</evidence>
<dbReference type="InterPro" id="IPR039659">
    <property type="entry name" value="SPT5"/>
</dbReference>
<dbReference type="SMART" id="SM00739">
    <property type="entry name" value="KOW"/>
    <property type="match status" value="2"/>
</dbReference>
<gene>
    <name evidence="3" type="ORF">Sjap_022931</name>
</gene>
<dbReference type="FunFam" id="2.30.30.30:FF:000028">
    <property type="entry name" value="Transcription elongation factor SPT5"/>
    <property type="match status" value="1"/>
</dbReference>
<accession>A0AAP0EYK9</accession>
<feature type="domain" description="KOW" evidence="2">
    <location>
        <begin position="227"/>
        <end position="254"/>
    </location>
</feature>
<dbReference type="Pfam" id="PF00467">
    <property type="entry name" value="KOW"/>
    <property type="match status" value="1"/>
</dbReference>
<evidence type="ECO:0000256" key="1">
    <source>
        <dbReference type="SAM" id="Phobius"/>
    </source>
</evidence>
<comment type="caution">
    <text evidence="3">The sequence shown here is derived from an EMBL/GenBank/DDBJ whole genome shotgun (WGS) entry which is preliminary data.</text>
</comment>
<dbReference type="GO" id="GO:0006357">
    <property type="term" value="P:regulation of transcription by RNA polymerase II"/>
    <property type="evidence" value="ECO:0007669"/>
    <property type="project" value="InterPro"/>
</dbReference>
<dbReference type="AlphaFoldDB" id="A0AAP0EYK9"/>
<dbReference type="GO" id="GO:0003729">
    <property type="term" value="F:mRNA binding"/>
    <property type="evidence" value="ECO:0007669"/>
    <property type="project" value="TreeGrafter"/>
</dbReference>
<dbReference type="CDD" id="cd06083">
    <property type="entry name" value="KOW_Spt5_3"/>
    <property type="match status" value="1"/>
</dbReference>
<dbReference type="InterPro" id="IPR014722">
    <property type="entry name" value="Rib_uL2_dom2"/>
</dbReference>
<evidence type="ECO:0000313" key="4">
    <source>
        <dbReference type="Proteomes" id="UP001417504"/>
    </source>
</evidence>
<dbReference type="SUPFAM" id="SSF50104">
    <property type="entry name" value="Translation proteins SH3-like domain"/>
    <property type="match status" value="1"/>
</dbReference>
<dbReference type="InterPro" id="IPR008991">
    <property type="entry name" value="Translation_prot_SH3-like_sf"/>
</dbReference>
<organism evidence="3 4">
    <name type="scientific">Stephania japonica</name>
    <dbReference type="NCBI Taxonomy" id="461633"/>
    <lineage>
        <taxon>Eukaryota</taxon>
        <taxon>Viridiplantae</taxon>
        <taxon>Streptophyta</taxon>
        <taxon>Embryophyta</taxon>
        <taxon>Tracheophyta</taxon>
        <taxon>Spermatophyta</taxon>
        <taxon>Magnoliopsida</taxon>
        <taxon>Ranunculales</taxon>
        <taxon>Menispermaceae</taxon>
        <taxon>Menispermoideae</taxon>
        <taxon>Cissampelideae</taxon>
        <taxon>Stephania</taxon>
    </lineage>
</organism>